<feature type="compositionally biased region" description="Polar residues" evidence="1">
    <location>
        <begin position="27"/>
        <end position="39"/>
    </location>
</feature>
<organism evidence="2 3">
    <name type="scientific">Cladophialophora carrionii</name>
    <dbReference type="NCBI Taxonomy" id="86049"/>
    <lineage>
        <taxon>Eukaryota</taxon>
        <taxon>Fungi</taxon>
        <taxon>Dikarya</taxon>
        <taxon>Ascomycota</taxon>
        <taxon>Pezizomycotina</taxon>
        <taxon>Eurotiomycetes</taxon>
        <taxon>Chaetothyriomycetidae</taxon>
        <taxon>Chaetothyriales</taxon>
        <taxon>Herpotrichiellaceae</taxon>
        <taxon>Cladophialophora</taxon>
    </lineage>
</organism>
<evidence type="ECO:0000313" key="2">
    <source>
        <dbReference type="EMBL" id="OCT54289.1"/>
    </source>
</evidence>
<evidence type="ECO:0000313" key="3">
    <source>
        <dbReference type="Proteomes" id="UP000094526"/>
    </source>
</evidence>
<dbReference type="EMBL" id="LGRB01000005">
    <property type="protein sequence ID" value="OCT54289.1"/>
    <property type="molecule type" value="Genomic_DNA"/>
</dbReference>
<proteinExistence type="predicted"/>
<dbReference type="VEuPathDB" id="FungiDB:CLCR_00237"/>
<feature type="compositionally biased region" description="Low complexity" evidence="1">
    <location>
        <begin position="72"/>
        <end position="88"/>
    </location>
</feature>
<dbReference type="Proteomes" id="UP000094526">
    <property type="component" value="Unassembled WGS sequence"/>
</dbReference>
<dbReference type="OrthoDB" id="4161573at2759"/>
<protein>
    <submittedName>
        <fullName evidence="2">Uncharacterized protein</fullName>
    </submittedName>
</protein>
<keyword evidence="3" id="KW-1185">Reference proteome</keyword>
<sequence>MDRWAELGGLEAAAEYQVYLLSHTTGAANNLGQFPSQDPGQPDDAVSQYPDLEPADHPGPGATSQGEYQYHSAPPQQSPSRSLSPASSRSRRSSSVVYPQLPSFPPFEDPIPDEATIEDICIRYPNHLRGSYLDAFIQWKWTGIQIYNRLTDRAVEEFKSTGISSSKSVNNRANFLIKRLSARMARFSAEQLDTLCNAPKLRGCLVNGGEDPGRCKMEGKVLNEKAGLVRSYRHRQHRARKGRASAAAAAAAETTVTLNGEEYGLWASAADLETFSRDIAAQWDRQRRCAEEIINADEVHGVSVGRERRHLILQMTNWATNSSTETLFSFRRVEDCPTFITAINDMVATGVANRLSSGPMADLTDDQQVAAARQSAVDYVIAAYAARLDRLTNLVATLPAEGFVQGVVDHVLSWNEDSVQEAAFATEATHSLGNPFDGNTATTQEYATGPGEPFADPVLMDVDPAAGMPRSMPFQTPPKRATEEPTQQIRSPKRARRAQPSIAHEEFRFEADPLADTASNHDGDVVTTAAAGAAASMIPDGMLMNNGRLGSAVNTSATTWRSSVPTGAVPQIVPQQEELDVGGGTVLPDQASGASQPGFTCSAGDVVFTRETPLEEVLRDFSIGNVTGDVSGVEEPNTVASETVTRAGATAGAVTDVDSVGTGDHDGAGGSVGPGGNGSYSATFDLPHMINNDEDWLNEAIENAVASGLPDLDDA</sequence>
<evidence type="ECO:0000256" key="1">
    <source>
        <dbReference type="SAM" id="MobiDB-lite"/>
    </source>
</evidence>
<dbReference type="eggNOG" id="ENOG502RQ49">
    <property type="taxonomic scope" value="Eukaryota"/>
</dbReference>
<gene>
    <name evidence="2" type="ORF">CLCR_00237</name>
</gene>
<name>A0A1C1D0E4_9EURO</name>
<dbReference type="VEuPathDB" id="FungiDB:G647_10218"/>
<feature type="region of interest" description="Disordered" evidence="1">
    <location>
        <begin position="430"/>
        <end position="500"/>
    </location>
</feature>
<feature type="region of interest" description="Disordered" evidence="1">
    <location>
        <begin position="27"/>
        <end position="110"/>
    </location>
</feature>
<feature type="compositionally biased region" description="Polar residues" evidence="1">
    <location>
        <begin position="430"/>
        <end position="446"/>
    </location>
</feature>
<reference evidence="3" key="1">
    <citation type="submission" date="2015-07" db="EMBL/GenBank/DDBJ databases">
        <authorList>
            <person name="Teixeira M.M."/>
            <person name="Souza R.C."/>
            <person name="Almeida L.G."/>
            <person name="Vicente V.A."/>
            <person name="de Hoog S."/>
            <person name="Bocca A.L."/>
            <person name="de Almeida S.R."/>
            <person name="Vasconcelos A.T."/>
            <person name="Felipe M.S."/>
        </authorList>
    </citation>
    <scope>NUCLEOTIDE SEQUENCE [LARGE SCALE GENOMIC DNA]</scope>
    <source>
        <strain evidence="3">KSF</strain>
    </source>
</reference>
<accession>A0A1C1D0E4</accession>
<dbReference type="AlphaFoldDB" id="A0A1C1D0E4"/>
<comment type="caution">
    <text evidence="2">The sequence shown here is derived from an EMBL/GenBank/DDBJ whole genome shotgun (WGS) entry which is preliminary data.</text>
</comment>